<feature type="region of interest" description="Disordered" evidence="1">
    <location>
        <begin position="762"/>
        <end position="787"/>
    </location>
</feature>
<comment type="caution">
    <text evidence="3">The sequence shown here is derived from an EMBL/GenBank/DDBJ whole genome shotgun (WGS) entry which is preliminary data.</text>
</comment>
<dbReference type="Pfam" id="PF12783">
    <property type="entry name" value="Sec7-like_HUS"/>
    <property type="match status" value="1"/>
</dbReference>
<feature type="domain" description="SEC7" evidence="2">
    <location>
        <begin position="426"/>
        <end position="636"/>
    </location>
</feature>
<dbReference type="GO" id="GO:0012505">
    <property type="term" value="C:endomembrane system"/>
    <property type="evidence" value="ECO:0007669"/>
    <property type="project" value="UniProtKB-ARBA"/>
</dbReference>
<dbReference type="GO" id="GO:0005085">
    <property type="term" value="F:guanyl-nucleotide exchange factor activity"/>
    <property type="evidence" value="ECO:0007669"/>
    <property type="project" value="InterPro"/>
</dbReference>
<dbReference type="EMBL" id="JAQMWT010000020">
    <property type="protein sequence ID" value="KAJ8613885.1"/>
    <property type="molecule type" value="Genomic_DNA"/>
</dbReference>
<proteinExistence type="predicted"/>
<reference evidence="3" key="1">
    <citation type="submission" date="2023-01" db="EMBL/GenBank/DDBJ databases">
        <title>Metagenome sequencing of chrysophaentin producing Chrysophaeum taylorii.</title>
        <authorList>
            <person name="Davison J."/>
            <person name="Bewley C."/>
        </authorList>
    </citation>
    <scope>NUCLEOTIDE SEQUENCE</scope>
    <source>
        <strain evidence="3">NIES-1699</strain>
    </source>
</reference>
<dbReference type="InterPro" id="IPR032691">
    <property type="entry name" value="Mon2/Sec7/BIG1-like_HUS"/>
</dbReference>
<dbReference type="Pfam" id="PF01369">
    <property type="entry name" value="Sec7"/>
    <property type="match status" value="1"/>
</dbReference>
<protein>
    <recommendedName>
        <fullName evidence="2">SEC7 domain-containing protein</fullName>
    </recommendedName>
</protein>
<dbReference type="GO" id="GO:0032012">
    <property type="term" value="P:regulation of ARF protein signal transduction"/>
    <property type="evidence" value="ECO:0007669"/>
    <property type="project" value="InterPro"/>
</dbReference>
<feature type="compositionally biased region" description="Low complexity" evidence="1">
    <location>
        <begin position="771"/>
        <end position="787"/>
    </location>
</feature>
<dbReference type="CDD" id="cd00171">
    <property type="entry name" value="Sec7"/>
    <property type="match status" value="1"/>
</dbReference>
<gene>
    <name evidence="3" type="ORF">CTAYLR_008690</name>
</gene>
<dbReference type="SUPFAM" id="SSF48371">
    <property type="entry name" value="ARM repeat"/>
    <property type="match status" value="1"/>
</dbReference>
<evidence type="ECO:0000313" key="3">
    <source>
        <dbReference type="EMBL" id="KAJ8613885.1"/>
    </source>
</evidence>
<dbReference type="Gene3D" id="1.10.220.20">
    <property type="match status" value="1"/>
</dbReference>
<evidence type="ECO:0000256" key="1">
    <source>
        <dbReference type="SAM" id="MobiDB-lite"/>
    </source>
</evidence>
<name>A0AAD7UQY5_9STRA</name>
<dbReference type="Gene3D" id="1.10.1000.11">
    <property type="entry name" value="Arf Nucleotide-binding Site Opener,domain 2"/>
    <property type="match status" value="1"/>
</dbReference>
<dbReference type="SMART" id="SM00222">
    <property type="entry name" value="Sec7"/>
    <property type="match status" value="1"/>
</dbReference>
<dbReference type="SUPFAM" id="SSF48425">
    <property type="entry name" value="Sec7 domain"/>
    <property type="match status" value="1"/>
</dbReference>
<evidence type="ECO:0000259" key="2">
    <source>
        <dbReference type="PROSITE" id="PS50190"/>
    </source>
</evidence>
<dbReference type="InterPro" id="IPR023394">
    <property type="entry name" value="Sec7_C_sf"/>
</dbReference>
<organism evidence="3 4">
    <name type="scientific">Chrysophaeum taylorii</name>
    <dbReference type="NCBI Taxonomy" id="2483200"/>
    <lineage>
        <taxon>Eukaryota</taxon>
        <taxon>Sar</taxon>
        <taxon>Stramenopiles</taxon>
        <taxon>Ochrophyta</taxon>
        <taxon>Pelagophyceae</taxon>
        <taxon>Pelagomonadales</taxon>
        <taxon>Pelagomonadaceae</taxon>
        <taxon>Chrysophaeum</taxon>
    </lineage>
</organism>
<dbReference type="GO" id="GO:0016192">
    <property type="term" value="P:vesicle-mediated transport"/>
    <property type="evidence" value="ECO:0007669"/>
    <property type="project" value="UniProtKB-ARBA"/>
</dbReference>
<dbReference type="InterPro" id="IPR035999">
    <property type="entry name" value="Sec7_dom_sf"/>
</dbReference>
<dbReference type="GO" id="GO:0005737">
    <property type="term" value="C:cytoplasm"/>
    <property type="evidence" value="ECO:0007669"/>
    <property type="project" value="UniProtKB-ARBA"/>
</dbReference>
<dbReference type="Proteomes" id="UP001230188">
    <property type="component" value="Unassembled WGS sequence"/>
</dbReference>
<dbReference type="PANTHER" id="PTHR10663:SF388">
    <property type="entry name" value="GOLGI-SPECIFIC BREFELDIN A-RESISTANCE GUANINE NUCLEOTIDE EXCHANGE FACTOR 1"/>
    <property type="match status" value="1"/>
</dbReference>
<accession>A0AAD7UQY5</accession>
<feature type="region of interest" description="Disordered" evidence="1">
    <location>
        <begin position="547"/>
        <end position="568"/>
    </location>
</feature>
<dbReference type="InterPro" id="IPR016024">
    <property type="entry name" value="ARM-type_fold"/>
</dbReference>
<dbReference type="AlphaFoldDB" id="A0AAD7UQY5"/>
<dbReference type="PANTHER" id="PTHR10663">
    <property type="entry name" value="GUANYL-NUCLEOTIDE EXCHANGE FACTOR"/>
    <property type="match status" value="1"/>
</dbReference>
<dbReference type="InterPro" id="IPR000904">
    <property type="entry name" value="Sec7_dom"/>
</dbReference>
<keyword evidence="4" id="KW-1185">Reference proteome</keyword>
<dbReference type="PROSITE" id="PS50190">
    <property type="entry name" value="SEC7"/>
    <property type="match status" value="1"/>
</dbReference>
<sequence length="1208" mass="134194">MVVVIKGEVHNLLSVLRLNARWASEERFVREIPLHAESSVTRDLKALHEYLQEKGEREVDTLLIVSPFVAVLTSNTTGQMTGAALSSLHKFLLYGIVTRESVNGREAINSIAEGIAACRFEDTHRESDEVVLMKLLELTSVSLRCDAGPLIGDSRVAEMFYVCYRVSCQERASELLRSSADNILAHMVLILFRREESEVLVQIMRFLSKLCDPRHNSESTRVLALSLVNIALESGGQRLASQAGLVSTMRGDLCRNLLQNSQSEDNTILSLTLRVIFNLFNSMKNHMKVQLEVFLVSVHLRLLDKEQSALDQRELVLESLLEFCREPVLMLDLYINYDCDVQCTNLFELVCKTLASTAKITETTKTTKTTKKTPVSVLNRLALEGVLGVVSSIARRCCHDDRFPPLVLEEDASDWLAAARERTARVLQQRKRMKKRLALAAEYFNHDQKQWVQRVQQQLGFSTDAASLAKFLRETPGLNKELVGDYLSKPANSEVLKEYASAFDFRASTFDVALRQFLAGFRLPGEAQCIDRLMEVFARGLYAQWSEDDGAPPDSTVPEESGGGHREYANPFKHSDAAFVLAFSTIMLQTDLHNPAIKDEKRMTVEDFLRNNRGINAGEDLPEEFVRSVYEAIKSLPIQQPYDDDELATTPHNWDGLVSRKTAYVSRAAFTPSSATKHFVAGVHERDMFQSIAEPAIEATLAVFERSVDPSLVLKILDGLSNYARICAYFELAKPLNRMLSELLAMPTSYLQDDNLRRRLLEPPPPPAFVSSSSSSSSSKSQQQDLSSSRAAAAAAAAVVVVDQPRELLAFEVALDVVRAHPGITGETFGLVADLFLELADLRAVPPELVEMDDATTDQGARLPPSVFAARCQAHWLYYQSPPPPDPERRGWFSFWWRPASPTSSSSSRREFEGLLRIVSSRMPDLLCRAHSLTAASALVAAILKRADPSISSSEARAALALELAWRVVSSNASRAVALWPLLHARIANVFATSRLSYLAERCAVLALRAPLNLSDPAAANLVRRTLRLLPDLDPDLVSNISDRLALGIAALFRASFEEEEPRPLLKVLARADAPRHVAAALVALLDSSKHFEAAWAASRTLVFSTLDRHFKQDQVVPAVCSVQRLLVGLVHHQTNGDYVDDLRPDILAIFTILSRLQAPPLDKPTEAAILEIVDNTRRLLVQHSILDDDVVDDDQKGGQSDLLLQVV</sequence>
<evidence type="ECO:0000313" key="4">
    <source>
        <dbReference type="Proteomes" id="UP001230188"/>
    </source>
</evidence>